<evidence type="ECO:0000256" key="5">
    <source>
        <dbReference type="ARBA" id="ARBA00023136"/>
    </source>
</evidence>
<evidence type="ECO:0000256" key="3">
    <source>
        <dbReference type="ARBA" id="ARBA00022692"/>
    </source>
</evidence>
<comment type="caution">
    <text evidence="9">The sequence shown here is derived from an EMBL/GenBank/DDBJ whole genome shotgun (WGS) entry which is preliminary data.</text>
</comment>
<evidence type="ECO:0000313" key="9">
    <source>
        <dbReference type="EMBL" id="MBD9699298.1"/>
    </source>
</evidence>
<comment type="similarity">
    <text evidence="6">Belongs to the ABC-4 integral membrane protein family.</text>
</comment>
<keyword evidence="2" id="KW-1003">Cell membrane</keyword>
<dbReference type="PANTHER" id="PTHR30572">
    <property type="entry name" value="MEMBRANE COMPONENT OF TRANSPORTER-RELATED"/>
    <property type="match status" value="1"/>
</dbReference>
<feature type="domain" description="ABC3 transporter permease C-terminal" evidence="8">
    <location>
        <begin position="268"/>
        <end position="365"/>
    </location>
</feature>
<dbReference type="InterPro" id="IPR003838">
    <property type="entry name" value="ABC3_permease_C"/>
</dbReference>
<reference evidence="9 10" key="1">
    <citation type="submission" date="2020-09" db="EMBL/GenBank/DDBJ databases">
        <title>Flavimobilis rhizosphaerae sp. nov., isolated from rhizosphere soil of Spartina alterniflora.</title>
        <authorList>
            <person name="Hanqin C."/>
        </authorList>
    </citation>
    <scope>NUCLEOTIDE SEQUENCE [LARGE SCALE GENOMIC DNA]</scope>
    <source>
        <strain evidence="9 10">GY 10621</strain>
    </source>
</reference>
<dbReference type="Pfam" id="PF02687">
    <property type="entry name" value="FtsX"/>
    <property type="match status" value="1"/>
</dbReference>
<gene>
    <name evidence="9" type="ORF">IGS67_07310</name>
</gene>
<dbReference type="InterPro" id="IPR050250">
    <property type="entry name" value="Macrolide_Exporter_MacB"/>
</dbReference>
<evidence type="ECO:0000256" key="4">
    <source>
        <dbReference type="ARBA" id="ARBA00022989"/>
    </source>
</evidence>
<evidence type="ECO:0000313" key="10">
    <source>
        <dbReference type="Proteomes" id="UP000642107"/>
    </source>
</evidence>
<dbReference type="Proteomes" id="UP000642107">
    <property type="component" value="Unassembled WGS sequence"/>
</dbReference>
<feature type="transmembrane region" description="Helical" evidence="7">
    <location>
        <begin position="308"/>
        <end position="335"/>
    </location>
</feature>
<accession>A0ABR9DQN4</accession>
<keyword evidence="10" id="KW-1185">Reference proteome</keyword>
<evidence type="ECO:0000256" key="1">
    <source>
        <dbReference type="ARBA" id="ARBA00004651"/>
    </source>
</evidence>
<proteinExistence type="inferred from homology"/>
<sequence>MDTARATAPIWPGRPHARHLVRDGVRTALVQRVSSIAGAFIVAIICVVVLATAGRSAANERAILSQVDSVGTRLLTLVDDKGEAGVTADGVLALAGVDAVDEAFGLGSAVDVRSVATPDGGAAARRALVGSLPEDLTLVSGRAPRPGEAVVGVTAARALGLADGLGAVALPRSGADETPVVGVVHGTGPLANLDELVLARPPAGAAPVPVRFVYVTARSVGDVPSLTTLLPELVRAENTSSLAVEAPSGAIALRDAISGQLGASSRQMMALVLGVGLVIVSVSTYGAVAGRRRDFGRRRALGASRSAIVVLVLVQTAVVACSGAALGVGVGLWATWSAAGSLPSVSFVTGVGVLAVLVALAGAVPPALAAALRDPVRILRVP</sequence>
<evidence type="ECO:0000256" key="2">
    <source>
        <dbReference type="ARBA" id="ARBA00022475"/>
    </source>
</evidence>
<dbReference type="EMBL" id="JACZDF010000003">
    <property type="protein sequence ID" value="MBD9699298.1"/>
    <property type="molecule type" value="Genomic_DNA"/>
</dbReference>
<feature type="transmembrane region" description="Helical" evidence="7">
    <location>
        <begin position="36"/>
        <end position="54"/>
    </location>
</feature>
<keyword evidence="3 7" id="KW-0812">Transmembrane</keyword>
<keyword evidence="5 7" id="KW-0472">Membrane</keyword>
<keyword evidence="4 7" id="KW-1133">Transmembrane helix</keyword>
<feature type="transmembrane region" description="Helical" evidence="7">
    <location>
        <begin position="347"/>
        <end position="372"/>
    </location>
</feature>
<protein>
    <recommendedName>
        <fullName evidence="8">ABC3 transporter permease C-terminal domain-containing protein</fullName>
    </recommendedName>
</protein>
<organism evidence="9 10">
    <name type="scientific">Flavimobilis rhizosphaerae</name>
    <dbReference type="NCBI Taxonomy" id="2775421"/>
    <lineage>
        <taxon>Bacteria</taxon>
        <taxon>Bacillati</taxon>
        <taxon>Actinomycetota</taxon>
        <taxon>Actinomycetes</taxon>
        <taxon>Micrococcales</taxon>
        <taxon>Jonesiaceae</taxon>
        <taxon>Flavimobilis</taxon>
    </lineage>
</organism>
<comment type="subcellular location">
    <subcellularLocation>
        <location evidence="1">Cell membrane</location>
        <topology evidence="1">Multi-pass membrane protein</topology>
    </subcellularLocation>
</comment>
<evidence type="ECO:0000256" key="7">
    <source>
        <dbReference type="SAM" id="Phobius"/>
    </source>
</evidence>
<name>A0ABR9DQN4_9MICO</name>
<evidence type="ECO:0000259" key="8">
    <source>
        <dbReference type="Pfam" id="PF02687"/>
    </source>
</evidence>
<feature type="transmembrane region" description="Helical" evidence="7">
    <location>
        <begin position="268"/>
        <end position="288"/>
    </location>
</feature>
<dbReference type="PANTHER" id="PTHR30572:SF4">
    <property type="entry name" value="ABC TRANSPORTER PERMEASE YTRF"/>
    <property type="match status" value="1"/>
</dbReference>
<evidence type="ECO:0000256" key="6">
    <source>
        <dbReference type="ARBA" id="ARBA00038076"/>
    </source>
</evidence>